<evidence type="ECO:0000313" key="2">
    <source>
        <dbReference type="EMBL" id="GIY19650.1"/>
    </source>
</evidence>
<dbReference type="Proteomes" id="UP001054837">
    <property type="component" value="Unassembled WGS sequence"/>
</dbReference>
<sequence length="183" mass="20608">MTKSGTAEQGGGRAMTPANHPRERFQQVMREDDTLRSNKPTRIGRHSREVLPAERPLPSVLIAGQHPPVKKYDSHTVTVRQKGERGVKKEDQRPLTIESVLGPLSKHDQGLGRFYFHLGFCEIGTMKRSGSRVCVSLREQRTQAKGASFRHLGLRGRSKPRAPAHEATRMSSQKRVKKPERSQ</sequence>
<keyword evidence="3" id="KW-1185">Reference proteome</keyword>
<feature type="compositionally biased region" description="Basic residues" evidence="1">
    <location>
        <begin position="172"/>
        <end position="183"/>
    </location>
</feature>
<reference evidence="2 3" key="1">
    <citation type="submission" date="2021-06" db="EMBL/GenBank/DDBJ databases">
        <title>Caerostris darwini draft genome.</title>
        <authorList>
            <person name="Kono N."/>
            <person name="Arakawa K."/>
        </authorList>
    </citation>
    <scope>NUCLEOTIDE SEQUENCE [LARGE SCALE GENOMIC DNA]</scope>
</reference>
<feature type="region of interest" description="Disordered" evidence="1">
    <location>
        <begin position="1"/>
        <end position="49"/>
    </location>
</feature>
<organism evidence="2 3">
    <name type="scientific">Caerostris darwini</name>
    <dbReference type="NCBI Taxonomy" id="1538125"/>
    <lineage>
        <taxon>Eukaryota</taxon>
        <taxon>Metazoa</taxon>
        <taxon>Ecdysozoa</taxon>
        <taxon>Arthropoda</taxon>
        <taxon>Chelicerata</taxon>
        <taxon>Arachnida</taxon>
        <taxon>Araneae</taxon>
        <taxon>Araneomorphae</taxon>
        <taxon>Entelegynae</taxon>
        <taxon>Araneoidea</taxon>
        <taxon>Araneidae</taxon>
        <taxon>Caerostris</taxon>
    </lineage>
</organism>
<feature type="compositionally biased region" description="Basic residues" evidence="1">
    <location>
        <begin position="152"/>
        <end position="162"/>
    </location>
</feature>
<accession>A0AAV4RD74</accession>
<name>A0AAV4RD74_9ARAC</name>
<proteinExistence type="predicted"/>
<dbReference type="AlphaFoldDB" id="A0AAV4RD74"/>
<evidence type="ECO:0000313" key="3">
    <source>
        <dbReference type="Proteomes" id="UP001054837"/>
    </source>
</evidence>
<gene>
    <name evidence="2" type="ORF">CDAR_274391</name>
</gene>
<evidence type="ECO:0000256" key="1">
    <source>
        <dbReference type="SAM" id="MobiDB-lite"/>
    </source>
</evidence>
<protein>
    <submittedName>
        <fullName evidence="2">Uncharacterized protein</fullName>
    </submittedName>
</protein>
<feature type="compositionally biased region" description="Basic and acidic residues" evidence="1">
    <location>
        <begin position="20"/>
        <end position="36"/>
    </location>
</feature>
<dbReference type="EMBL" id="BPLQ01006056">
    <property type="protein sequence ID" value="GIY19650.1"/>
    <property type="molecule type" value="Genomic_DNA"/>
</dbReference>
<feature type="region of interest" description="Disordered" evidence="1">
    <location>
        <begin position="145"/>
        <end position="183"/>
    </location>
</feature>
<comment type="caution">
    <text evidence="2">The sequence shown here is derived from an EMBL/GenBank/DDBJ whole genome shotgun (WGS) entry which is preliminary data.</text>
</comment>